<organism evidence="1 2">
    <name type="scientific">Hyaloscypha hepaticicola</name>
    <dbReference type="NCBI Taxonomy" id="2082293"/>
    <lineage>
        <taxon>Eukaryota</taxon>
        <taxon>Fungi</taxon>
        <taxon>Dikarya</taxon>
        <taxon>Ascomycota</taxon>
        <taxon>Pezizomycotina</taxon>
        <taxon>Leotiomycetes</taxon>
        <taxon>Helotiales</taxon>
        <taxon>Hyaloscyphaceae</taxon>
        <taxon>Hyaloscypha</taxon>
    </lineage>
</organism>
<evidence type="ECO:0000313" key="2">
    <source>
        <dbReference type="Proteomes" id="UP000235672"/>
    </source>
</evidence>
<evidence type="ECO:0000313" key="1">
    <source>
        <dbReference type="EMBL" id="PMD25706.1"/>
    </source>
</evidence>
<sequence>MFTIHSYFLSPKPLFLRSLWSGFSSDESICIEYYESQTHIRTKDLLVKQLGQDMLNIKHTPGDIIADDQVVEIQIDNKRKIDQFQLHKASVVEITFQDPSVSKEVANKVNTCTAFDGEVDEGAPALYVYLPIKSKPPHIRSLSTHNRCYSGQKDL</sequence>
<keyword evidence="2" id="KW-1185">Reference proteome</keyword>
<gene>
    <name evidence="1" type="ORF">NA56DRAFT_698772</name>
</gene>
<accession>A0A2J6QHG0</accession>
<dbReference type="Proteomes" id="UP000235672">
    <property type="component" value="Unassembled WGS sequence"/>
</dbReference>
<protein>
    <submittedName>
        <fullName evidence="1">Uncharacterized protein</fullName>
    </submittedName>
</protein>
<reference evidence="1 2" key="1">
    <citation type="submission" date="2016-05" db="EMBL/GenBank/DDBJ databases">
        <title>A degradative enzymes factory behind the ericoid mycorrhizal symbiosis.</title>
        <authorList>
            <consortium name="DOE Joint Genome Institute"/>
            <person name="Martino E."/>
            <person name="Morin E."/>
            <person name="Grelet G."/>
            <person name="Kuo A."/>
            <person name="Kohler A."/>
            <person name="Daghino S."/>
            <person name="Barry K."/>
            <person name="Choi C."/>
            <person name="Cichocki N."/>
            <person name="Clum A."/>
            <person name="Copeland A."/>
            <person name="Hainaut M."/>
            <person name="Haridas S."/>
            <person name="Labutti K."/>
            <person name="Lindquist E."/>
            <person name="Lipzen A."/>
            <person name="Khouja H.-R."/>
            <person name="Murat C."/>
            <person name="Ohm R."/>
            <person name="Olson A."/>
            <person name="Spatafora J."/>
            <person name="Veneault-Fourrey C."/>
            <person name="Henrissat B."/>
            <person name="Grigoriev I."/>
            <person name="Martin F."/>
            <person name="Perotto S."/>
        </authorList>
    </citation>
    <scope>NUCLEOTIDE SEQUENCE [LARGE SCALE GENOMIC DNA]</scope>
    <source>
        <strain evidence="1 2">UAMH 7357</strain>
    </source>
</reference>
<name>A0A2J6QHG0_9HELO</name>
<dbReference type="EMBL" id="KZ613469">
    <property type="protein sequence ID" value="PMD25706.1"/>
    <property type="molecule type" value="Genomic_DNA"/>
</dbReference>
<proteinExistence type="predicted"/>
<dbReference type="OrthoDB" id="4638065at2759"/>
<dbReference type="AlphaFoldDB" id="A0A2J6QHG0"/>